<gene>
    <name evidence="2" type="ORF">ENSA5_32410</name>
</gene>
<dbReference type="AlphaFoldDB" id="A0A2S9XXF2"/>
<dbReference type="GO" id="GO:0005506">
    <property type="term" value="F:iron ion binding"/>
    <property type="evidence" value="ECO:0007669"/>
    <property type="project" value="InterPro"/>
</dbReference>
<name>A0A2S9XXF2_9BACT</name>
<evidence type="ECO:0000313" key="3">
    <source>
        <dbReference type="Proteomes" id="UP000237968"/>
    </source>
</evidence>
<dbReference type="GO" id="GO:0022900">
    <property type="term" value="P:electron transport chain"/>
    <property type="evidence" value="ECO:0007669"/>
    <property type="project" value="InterPro"/>
</dbReference>
<dbReference type="EMBL" id="PVNK01000152">
    <property type="protein sequence ID" value="PRP97548.1"/>
    <property type="molecule type" value="Genomic_DNA"/>
</dbReference>
<dbReference type="SUPFAM" id="SSF47175">
    <property type="entry name" value="Cytochromes"/>
    <property type="match status" value="1"/>
</dbReference>
<dbReference type="GO" id="GO:0009055">
    <property type="term" value="F:electron transfer activity"/>
    <property type="evidence" value="ECO:0007669"/>
    <property type="project" value="InterPro"/>
</dbReference>
<accession>A0A2S9XXF2</accession>
<evidence type="ECO:0008006" key="4">
    <source>
        <dbReference type="Google" id="ProtNLM"/>
    </source>
</evidence>
<proteinExistence type="predicted"/>
<sequence length="259" mass="27425">MFLVLGLACQRDQAEPQAKPKAEAEAKTEAEAKPTAQPTAEALPPSARTTPPQREPRTPLAPTMNAHFAHAAQLEQAVIDGDLEAVALHAEWLVNELPKQEMPEAWQPQLERMQAAAAQAAKAQTLAEAGPAAARVVETCGACHQSIGKGPTLPDPPPVPEGDDTAKRMLRHQWAASRMREAMISGSDERWKLGAGAVSVAPPEPCPIPDAEILDADTLALREKIYEIGAKALAAAPSDRTALYGEYLTTCAGCHVGGC</sequence>
<evidence type="ECO:0000256" key="1">
    <source>
        <dbReference type="SAM" id="MobiDB-lite"/>
    </source>
</evidence>
<evidence type="ECO:0000313" key="2">
    <source>
        <dbReference type="EMBL" id="PRP97548.1"/>
    </source>
</evidence>
<reference evidence="2 3" key="1">
    <citation type="submission" date="2018-03" db="EMBL/GenBank/DDBJ databases">
        <title>Draft Genome Sequences of the Obligatory Marine Myxobacteria Enhygromyxa salina SWB005.</title>
        <authorList>
            <person name="Poehlein A."/>
            <person name="Moghaddam J.A."/>
            <person name="Harms H."/>
            <person name="Alanjari M."/>
            <person name="Koenig G.M."/>
            <person name="Daniel R."/>
            <person name="Schaeberle T.F."/>
        </authorList>
    </citation>
    <scope>NUCLEOTIDE SEQUENCE [LARGE SCALE GENOMIC DNA]</scope>
    <source>
        <strain evidence="2 3">SWB005</strain>
    </source>
</reference>
<protein>
    <recommendedName>
        <fullName evidence="4">Cytochrome c domain-containing protein</fullName>
    </recommendedName>
</protein>
<dbReference type="Proteomes" id="UP000237968">
    <property type="component" value="Unassembled WGS sequence"/>
</dbReference>
<comment type="caution">
    <text evidence="2">The sequence shown here is derived from an EMBL/GenBank/DDBJ whole genome shotgun (WGS) entry which is preliminary data.</text>
</comment>
<feature type="region of interest" description="Disordered" evidence="1">
    <location>
        <begin position="1"/>
        <end position="61"/>
    </location>
</feature>
<organism evidence="2 3">
    <name type="scientific">Enhygromyxa salina</name>
    <dbReference type="NCBI Taxonomy" id="215803"/>
    <lineage>
        <taxon>Bacteria</taxon>
        <taxon>Pseudomonadati</taxon>
        <taxon>Myxococcota</taxon>
        <taxon>Polyangia</taxon>
        <taxon>Nannocystales</taxon>
        <taxon>Nannocystaceae</taxon>
        <taxon>Enhygromyxa</taxon>
    </lineage>
</organism>
<dbReference type="GO" id="GO:0020037">
    <property type="term" value="F:heme binding"/>
    <property type="evidence" value="ECO:0007669"/>
    <property type="project" value="InterPro"/>
</dbReference>
<keyword evidence="3" id="KW-1185">Reference proteome</keyword>
<dbReference type="InterPro" id="IPR010980">
    <property type="entry name" value="Cyt_c/b562"/>
</dbReference>
<dbReference type="RefSeq" id="WP_181197817.1">
    <property type="nucleotide sequence ID" value="NZ_PVNK01000152.1"/>
</dbReference>
<feature type="compositionally biased region" description="Basic and acidic residues" evidence="1">
    <location>
        <begin position="12"/>
        <end position="32"/>
    </location>
</feature>